<dbReference type="Proteomes" id="UP000179807">
    <property type="component" value="Unassembled WGS sequence"/>
</dbReference>
<dbReference type="OrthoDB" id="1470711at2759"/>
<keyword evidence="7" id="KW-0413">Isomerase</keyword>
<dbReference type="PROSITE" id="PS51217">
    <property type="entry name" value="UVRD_HELICASE_CTER"/>
    <property type="match status" value="1"/>
</dbReference>
<dbReference type="Gene3D" id="3.40.50.300">
    <property type="entry name" value="P-loop containing nucleotide triphosphate hydrolases"/>
    <property type="match status" value="3"/>
</dbReference>
<dbReference type="PANTHER" id="PTHR11070:SF2">
    <property type="entry name" value="ATP-DEPENDENT DNA HELICASE SRS2"/>
    <property type="match status" value="1"/>
</dbReference>
<dbReference type="InterPro" id="IPR014016">
    <property type="entry name" value="UvrD-like_ATP-bd"/>
</dbReference>
<dbReference type="EMBL" id="MLAK01000576">
    <property type="protein sequence ID" value="OHT11910.1"/>
    <property type="molecule type" value="Genomic_DNA"/>
</dbReference>
<evidence type="ECO:0000256" key="6">
    <source>
        <dbReference type="ARBA" id="ARBA00023125"/>
    </source>
</evidence>
<dbReference type="VEuPathDB" id="TrichDB:TRFO_18495"/>
<keyword evidence="3 11" id="KW-0378">Hydrolase</keyword>
<dbReference type="AlphaFoldDB" id="A0A1J4KQE5"/>
<feature type="binding site" evidence="11">
    <location>
        <begin position="83"/>
        <end position="90"/>
    </location>
    <ligand>
        <name>ATP</name>
        <dbReference type="ChEBI" id="CHEBI:30616"/>
    </ligand>
</feature>
<dbReference type="Pfam" id="PF00580">
    <property type="entry name" value="UvrD-helicase"/>
    <property type="match status" value="1"/>
</dbReference>
<evidence type="ECO:0000256" key="12">
    <source>
        <dbReference type="SAM" id="MobiDB-lite"/>
    </source>
</evidence>
<feature type="compositionally biased region" description="Low complexity" evidence="12">
    <location>
        <begin position="617"/>
        <end position="641"/>
    </location>
</feature>
<dbReference type="InterPro" id="IPR000212">
    <property type="entry name" value="DNA_helicase_UvrD/REP"/>
</dbReference>
<reference evidence="15" key="1">
    <citation type="submission" date="2016-10" db="EMBL/GenBank/DDBJ databases">
        <authorList>
            <person name="Benchimol M."/>
            <person name="Almeida L.G."/>
            <person name="Vasconcelos A.T."/>
            <person name="Perreira-Neves A."/>
            <person name="Rosa I.A."/>
            <person name="Tasca T."/>
            <person name="Bogo M.R."/>
            <person name="de Souza W."/>
        </authorList>
    </citation>
    <scope>NUCLEOTIDE SEQUENCE [LARGE SCALE GENOMIC DNA]</scope>
    <source>
        <strain evidence="15">K</strain>
    </source>
</reference>
<keyword evidence="6" id="KW-0238">DNA-binding</keyword>
<comment type="catalytic activity">
    <reaction evidence="8">
        <text>Couples ATP hydrolysis with the unwinding of duplex DNA by translocating in the 3'-5' direction.</text>
        <dbReference type="EC" id="5.6.2.4"/>
    </reaction>
</comment>
<dbReference type="EC" id="5.6.2.4" evidence="9"/>
<dbReference type="PANTHER" id="PTHR11070">
    <property type="entry name" value="UVRD / RECB / PCRA DNA HELICASE FAMILY MEMBER"/>
    <property type="match status" value="1"/>
</dbReference>
<name>A0A1J4KQE5_9EUKA</name>
<dbReference type="Gene3D" id="1.10.486.10">
    <property type="entry name" value="PCRA, domain 4"/>
    <property type="match status" value="1"/>
</dbReference>
<feature type="domain" description="UvrD-like helicase C-terminal" evidence="14">
    <location>
        <begin position="342"/>
        <end position="686"/>
    </location>
</feature>
<keyword evidence="16" id="KW-1185">Reference proteome</keyword>
<sequence>MHRWINDTQIMKLWSLLSQFILVICFTSNVKRLKSNQKAQTAPFIEEVHFFILKKMKSYLDDLNEEQREAVTASFESPLFVYAGAGSGKTRTLICRITNMIMSGIDPAHILAITFTRKAADEIRERLKQFVGPRAAQVVTSTFHQLCLNILKENPFILNFSKDEFKVADSNVQTKIIRNGCIQLIGRDKKTNPNALRIMTSKMLNFVKLAKTHFKTPDDYQDDQQYIFKYYQDQLKSHRLIDFFDFLTFTEKLLKNYPRVALVYRQLYQYILIDEFQDTSEINFQIIKLILGKDSKRITIVGDARQSIYAFRGANPANIKTFLDFYPDAQRVVLNQNYRSTQTILNAAQSLISNGNTDLDFSSPLISRQEQGDLIKVINADDALAEVDQICTEIEKLVYPGSIYQYRDIVIMFRVRKISSDIEMELFRRNIPYTHKRGTRFFMRRDVREVISYARLLLSFEDDGPDPNQLIANSIETVINVPNRNIGEKQIKMLRDKSQASNLSMLTIMKRITEKEVGKVTFNKFQAFINLLKQLHNQICVINPNLATDSCLSLIIKMTGLLEEDKNDIVGSNGVDEIEELNDALTDYINDKKETLDLLVQEANRFHKQLLQIASSTSNNQNHNNSNNSNDQNNSNPNQSQFHTQTLSQMTSTSNLRKFINAITLEGVGDVSRNAVTLSTIHQMKGLESPICFIMRFNQGVLPVNDKVEEEGSAEGFEATHQLEEERRIAYVAMTRAKNKLFISMCNSYRGKLAEPSMFLGEIDHKCLTNKTLTMNDKKEINDILKFVDDDFDDISI</sequence>
<dbReference type="GO" id="GO:0000725">
    <property type="term" value="P:recombinational repair"/>
    <property type="evidence" value="ECO:0007669"/>
    <property type="project" value="TreeGrafter"/>
</dbReference>
<evidence type="ECO:0000256" key="8">
    <source>
        <dbReference type="ARBA" id="ARBA00034617"/>
    </source>
</evidence>
<dbReference type="PROSITE" id="PS51198">
    <property type="entry name" value="UVRD_HELICASE_ATP_BIND"/>
    <property type="match status" value="1"/>
</dbReference>
<evidence type="ECO:0000256" key="10">
    <source>
        <dbReference type="ARBA" id="ARBA00048988"/>
    </source>
</evidence>
<keyword evidence="4 11" id="KW-0347">Helicase</keyword>
<dbReference type="GO" id="GO:0043138">
    <property type="term" value="F:3'-5' DNA helicase activity"/>
    <property type="evidence" value="ECO:0007669"/>
    <property type="project" value="UniProtKB-EC"/>
</dbReference>
<dbReference type="InterPro" id="IPR014017">
    <property type="entry name" value="DNA_helicase_UvrD-like_C"/>
</dbReference>
<accession>A0A1J4KQE5</accession>
<evidence type="ECO:0000313" key="15">
    <source>
        <dbReference type="EMBL" id="OHT11910.1"/>
    </source>
</evidence>
<keyword evidence="2 11" id="KW-0547">Nucleotide-binding</keyword>
<dbReference type="InterPro" id="IPR013986">
    <property type="entry name" value="DExx_box_DNA_helicase_dom_sf"/>
</dbReference>
<keyword evidence="5 11" id="KW-0067">ATP-binding</keyword>
<dbReference type="GeneID" id="94834922"/>
<protein>
    <recommendedName>
        <fullName evidence="9">DNA 3'-5' helicase</fullName>
        <ecNumber evidence="9">5.6.2.4</ecNumber>
    </recommendedName>
</protein>
<dbReference type="GO" id="GO:0016787">
    <property type="term" value="F:hydrolase activity"/>
    <property type="evidence" value="ECO:0007669"/>
    <property type="project" value="UniProtKB-UniRule"/>
</dbReference>
<dbReference type="GO" id="GO:0005634">
    <property type="term" value="C:nucleus"/>
    <property type="evidence" value="ECO:0007669"/>
    <property type="project" value="TreeGrafter"/>
</dbReference>
<dbReference type="CDD" id="cd17932">
    <property type="entry name" value="DEXQc_UvrD"/>
    <property type="match status" value="1"/>
</dbReference>
<evidence type="ECO:0000256" key="11">
    <source>
        <dbReference type="PROSITE-ProRule" id="PRU00560"/>
    </source>
</evidence>
<comment type="caution">
    <text evidence="15">The sequence shown here is derived from an EMBL/GenBank/DDBJ whole genome shotgun (WGS) entry which is preliminary data.</text>
</comment>
<gene>
    <name evidence="15" type="ORF">TRFO_18495</name>
</gene>
<evidence type="ECO:0000256" key="5">
    <source>
        <dbReference type="ARBA" id="ARBA00022840"/>
    </source>
</evidence>
<dbReference type="GO" id="GO:0005524">
    <property type="term" value="F:ATP binding"/>
    <property type="evidence" value="ECO:0007669"/>
    <property type="project" value="UniProtKB-UniRule"/>
</dbReference>
<comment type="similarity">
    <text evidence="1">Belongs to the helicase family. UvrD subfamily.</text>
</comment>
<dbReference type="InterPro" id="IPR027417">
    <property type="entry name" value="P-loop_NTPase"/>
</dbReference>
<evidence type="ECO:0000259" key="13">
    <source>
        <dbReference type="PROSITE" id="PS51198"/>
    </source>
</evidence>
<evidence type="ECO:0000259" key="14">
    <source>
        <dbReference type="PROSITE" id="PS51217"/>
    </source>
</evidence>
<evidence type="ECO:0000256" key="3">
    <source>
        <dbReference type="ARBA" id="ARBA00022801"/>
    </source>
</evidence>
<evidence type="ECO:0000256" key="9">
    <source>
        <dbReference type="ARBA" id="ARBA00034808"/>
    </source>
</evidence>
<evidence type="ECO:0000256" key="7">
    <source>
        <dbReference type="ARBA" id="ARBA00023235"/>
    </source>
</evidence>
<dbReference type="GO" id="GO:0003677">
    <property type="term" value="F:DNA binding"/>
    <property type="evidence" value="ECO:0007669"/>
    <property type="project" value="UniProtKB-KW"/>
</dbReference>
<organism evidence="15 16">
    <name type="scientific">Tritrichomonas foetus</name>
    <dbReference type="NCBI Taxonomy" id="1144522"/>
    <lineage>
        <taxon>Eukaryota</taxon>
        <taxon>Metamonada</taxon>
        <taxon>Parabasalia</taxon>
        <taxon>Tritrichomonadida</taxon>
        <taxon>Tritrichomonadidae</taxon>
        <taxon>Tritrichomonas</taxon>
    </lineage>
</organism>
<feature type="region of interest" description="Disordered" evidence="12">
    <location>
        <begin position="617"/>
        <end position="648"/>
    </location>
</feature>
<dbReference type="Gene3D" id="1.10.10.160">
    <property type="match status" value="1"/>
</dbReference>
<dbReference type="Pfam" id="PF13361">
    <property type="entry name" value="UvrD_C"/>
    <property type="match status" value="1"/>
</dbReference>
<evidence type="ECO:0000313" key="16">
    <source>
        <dbReference type="Proteomes" id="UP000179807"/>
    </source>
</evidence>
<evidence type="ECO:0000256" key="1">
    <source>
        <dbReference type="ARBA" id="ARBA00009922"/>
    </source>
</evidence>
<evidence type="ECO:0000256" key="4">
    <source>
        <dbReference type="ARBA" id="ARBA00022806"/>
    </source>
</evidence>
<dbReference type="SUPFAM" id="SSF52540">
    <property type="entry name" value="P-loop containing nucleoside triphosphate hydrolases"/>
    <property type="match status" value="1"/>
</dbReference>
<comment type="catalytic activity">
    <reaction evidence="10">
        <text>ATP + H2O = ADP + phosphate + H(+)</text>
        <dbReference type="Rhea" id="RHEA:13065"/>
        <dbReference type="ChEBI" id="CHEBI:15377"/>
        <dbReference type="ChEBI" id="CHEBI:15378"/>
        <dbReference type="ChEBI" id="CHEBI:30616"/>
        <dbReference type="ChEBI" id="CHEBI:43474"/>
        <dbReference type="ChEBI" id="CHEBI:456216"/>
        <dbReference type="EC" id="5.6.2.4"/>
    </reaction>
</comment>
<feature type="domain" description="UvrD-like helicase ATP-binding" evidence="13">
    <location>
        <begin position="62"/>
        <end position="341"/>
    </location>
</feature>
<dbReference type="RefSeq" id="XP_068365046.1">
    <property type="nucleotide sequence ID" value="XM_068500218.1"/>
</dbReference>
<proteinExistence type="inferred from homology"/>
<evidence type="ECO:0000256" key="2">
    <source>
        <dbReference type="ARBA" id="ARBA00022741"/>
    </source>
</evidence>